<dbReference type="EMBL" id="REGR01000001">
    <property type="protein sequence ID" value="RXZ45389.1"/>
    <property type="molecule type" value="Genomic_DNA"/>
</dbReference>
<feature type="transmembrane region" description="Helical" evidence="1">
    <location>
        <begin position="12"/>
        <end position="33"/>
    </location>
</feature>
<dbReference type="RefSeq" id="WP_129210613.1">
    <property type="nucleotide sequence ID" value="NZ_REGR01000001.1"/>
</dbReference>
<protein>
    <submittedName>
        <fullName evidence="2">Type IV pilus modification protein PilV</fullName>
    </submittedName>
</protein>
<name>A0ABY0FGT0_9NEIS</name>
<gene>
    <name evidence="2" type="primary">pilV</name>
    <name evidence="2" type="ORF">EBB06_00790</name>
</gene>
<keyword evidence="3" id="KW-1185">Reference proteome</keyword>
<keyword evidence="1" id="KW-0812">Transmembrane</keyword>
<dbReference type="InterPro" id="IPR012902">
    <property type="entry name" value="N_methyl_site"/>
</dbReference>
<sequence>MRAESSSGGFTLLEILVVLIVVSIGLLGVAGLLMNNMKSSANSAWRTQAAMLADEAAERLRVNNTWVVEVLNASTSVRTASPVYQMRCTGGAATNLLTSTGSCTASSGGQQCSSAEAWRNADLTNLCAKVGNVGLGGLPGGAMNITPQSDASGRVFGYAIEVVWDQRTASRTTTTPRASYVTEVRP</sequence>
<comment type="caution">
    <text evidence="2">The sequence shown here is derived from an EMBL/GenBank/DDBJ whole genome shotgun (WGS) entry which is preliminary data.</text>
</comment>
<dbReference type="SUPFAM" id="SSF54523">
    <property type="entry name" value="Pili subunits"/>
    <property type="match status" value="1"/>
</dbReference>
<accession>A0ABY0FGT0</accession>
<dbReference type="Pfam" id="PF07963">
    <property type="entry name" value="N_methyl"/>
    <property type="match status" value="1"/>
</dbReference>
<keyword evidence="1" id="KW-0472">Membrane</keyword>
<dbReference type="InterPro" id="IPR045584">
    <property type="entry name" value="Pilin-like"/>
</dbReference>
<organism evidence="2 3">
    <name type="scientific">Crenobacter cavernae</name>
    <dbReference type="NCBI Taxonomy" id="2290923"/>
    <lineage>
        <taxon>Bacteria</taxon>
        <taxon>Pseudomonadati</taxon>
        <taxon>Pseudomonadota</taxon>
        <taxon>Betaproteobacteria</taxon>
        <taxon>Neisseriales</taxon>
        <taxon>Neisseriaceae</taxon>
        <taxon>Crenobacter</taxon>
    </lineage>
</organism>
<evidence type="ECO:0000313" key="2">
    <source>
        <dbReference type="EMBL" id="RXZ45389.1"/>
    </source>
</evidence>
<evidence type="ECO:0000313" key="3">
    <source>
        <dbReference type="Proteomes" id="UP000290682"/>
    </source>
</evidence>
<evidence type="ECO:0000256" key="1">
    <source>
        <dbReference type="SAM" id="Phobius"/>
    </source>
</evidence>
<reference evidence="2 3" key="1">
    <citation type="submission" date="2018-10" db="EMBL/GenBank/DDBJ databases">
        <title>Draft genome of Fastidiocella sp. strain 375T, a bacterium isolated from a karstic cave dripping water.</title>
        <authorList>
            <person name="Coelho C."/>
            <person name="Verissimo A."/>
            <person name="Tiago I."/>
        </authorList>
    </citation>
    <scope>NUCLEOTIDE SEQUENCE [LARGE SCALE GENOMIC DNA]</scope>
    <source>
        <strain evidence="2 3">CAVE-375</strain>
    </source>
</reference>
<dbReference type="InterPro" id="IPR013362">
    <property type="entry name" value="Pilus_4_PilV"/>
</dbReference>
<keyword evidence="1" id="KW-1133">Transmembrane helix</keyword>
<dbReference type="NCBIfam" id="TIGR02523">
    <property type="entry name" value="type_IV_pilV"/>
    <property type="match status" value="1"/>
</dbReference>
<proteinExistence type="predicted"/>
<dbReference type="PROSITE" id="PS00409">
    <property type="entry name" value="PROKAR_NTER_METHYL"/>
    <property type="match status" value="1"/>
</dbReference>
<dbReference type="NCBIfam" id="TIGR02532">
    <property type="entry name" value="IV_pilin_GFxxxE"/>
    <property type="match status" value="1"/>
</dbReference>
<dbReference type="Proteomes" id="UP000290682">
    <property type="component" value="Unassembled WGS sequence"/>
</dbReference>